<name>A0A848ET30_MEGEL</name>
<sequence>MVVESVKKVKNIVSEVFKGYASNSSGGCCGVSLPPEEQRQLKRLKEGAQAEKKD</sequence>
<proteinExistence type="predicted"/>
<evidence type="ECO:0000313" key="1">
    <source>
        <dbReference type="EMBL" id="NMK39059.1"/>
    </source>
</evidence>
<gene>
    <name evidence="1" type="ORF">HG933_06650</name>
</gene>
<evidence type="ECO:0000313" key="2">
    <source>
        <dbReference type="Proteomes" id="UP000536773"/>
    </source>
</evidence>
<dbReference type="Proteomes" id="UP000536773">
    <property type="component" value="Unassembled WGS sequence"/>
</dbReference>
<protein>
    <submittedName>
        <fullName evidence="1">Uncharacterized protein</fullName>
    </submittedName>
</protein>
<dbReference type="EMBL" id="JABBJH010000007">
    <property type="protein sequence ID" value="NMK39059.1"/>
    <property type="molecule type" value="Genomic_DNA"/>
</dbReference>
<dbReference type="AlphaFoldDB" id="A0A848ET30"/>
<reference evidence="1 2" key="1">
    <citation type="submission" date="2020-04" db="EMBL/GenBank/DDBJ databases">
        <authorList>
            <person name="Hitch T.C.A."/>
            <person name="Wylensek D."/>
            <person name="Clavel T."/>
        </authorList>
    </citation>
    <scope>NUCLEOTIDE SEQUENCE [LARGE SCALE GENOMIC DNA]</scope>
    <source>
        <strain evidence="1 2">WCA-386-APC-2A</strain>
    </source>
</reference>
<organism evidence="1 2">
    <name type="scientific">Megasphaera elsdenii</name>
    <dbReference type="NCBI Taxonomy" id="907"/>
    <lineage>
        <taxon>Bacteria</taxon>
        <taxon>Bacillati</taxon>
        <taxon>Bacillota</taxon>
        <taxon>Negativicutes</taxon>
        <taxon>Veillonellales</taxon>
        <taxon>Veillonellaceae</taxon>
        <taxon>Megasphaera</taxon>
    </lineage>
</organism>
<accession>A0A848ET30</accession>
<dbReference type="RefSeq" id="WP_020311326.1">
    <property type="nucleotide sequence ID" value="NZ_AP031433.1"/>
</dbReference>
<comment type="caution">
    <text evidence="1">The sequence shown here is derived from an EMBL/GenBank/DDBJ whole genome shotgun (WGS) entry which is preliminary data.</text>
</comment>